<evidence type="ECO:0000313" key="4">
    <source>
        <dbReference type="Proteomes" id="UP000813824"/>
    </source>
</evidence>
<dbReference type="InterPro" id="IPR036291">
    <property type="entry name" value="NAD(P)-bd_dom_sf"/>
</dbReference>
<dbReference type="AlphaFoldDB" id="A0A8K0UNH1"/>
<organism evidence="3 4">
    <name type="scientific">Cristinia sonorae</name>
    <dbReference type="NCBI Taxonomy" id="1940300"/>
    <lineage>
        <taxon>Eukaryota</taxon>
        <taxon>Fungi</taxon>
        <taxon>Dikarya</taxon>
        <taxon>Basidiomycota</taxon>
        <taxon>Agaricomycotina</taxon>
        <taxon>Agaricomycetes</taxon>
        <taxon>Agaricomycetidae</taxon>
        <taxon>Agaricales</taxon>
        <taxon>Pleurotineae</taxon>
        <taxon>Stephanosporaceae</taxon>
        <taxon>Cristinia</taxon>
    </lineage>
</organism>
<dbReference type="InterPro" id="IPR008927">
    <property type="entry name" value="6-PGluconate_DH-like_C_sf"/>
</dbReference>
<dbReference type="OrthoDB" id="9988102at2759"/>
<evidence type="ECO:0000259" key="1">
    <source>
        <dbReference type="Pfam" id="PF03446"/>
    </source>
</evidence>
<dbReference type="Gene3D" id="1.10.1040.10">
    <property type="entry name" value="N-(1-d-carboxylethyl)-l-norvaline Dehydrogenase, domain 2"/>
    <property type="match status" value="1"/>
</dbReference>
<dbReference type="InterPro" id="IPR015814">
    <property type="entry name" value="Pgluconate_DH_NAD-bd_C"/>
</dbReference>
<evidence type="ECO:0000313" key="3">
    <source>
        <dbReference type="EMBL" id="KAH8099906.1"/>
    </source>
</evidence>
<evidence type="ECO:0000259" key="2">
    <source>
        <dbReference type="Pfam" id="PF09130"/>
    </source>
</evidence>
<feature type="domain" description="6-phosphogluconate dehydrogenase NADP-binding" evidence="1">
    <location>
        <begin position="8"/>
        <end position="135"/>
    </location>
</feature>
<dbReference type="Proteomes" id="UP000813824">
    <property type="component" value="Unassembled WGS sequence"/>
</dbReference>
<dbReference type="Pfam" id="PF03446">
    <property type="entry name" value="NAD_binding_2"/>
    <property type="match status" value="1"/>
</dbReference>
<dbReference type="Gene3D" id="3.40.50.720">
    <property type="entry name" value="NAD(P)-binding Rossmann-like Domain"/>
    <property type="match status" value="1"/>
</dbReference>
<feature type="domain" description="Phosphogluconate dehydrogenase NAD-binding putative C-terminal" evidence="2">
    <location>
        <begin position="208"/>
        <end position="272"/>
    </location>
</feature>
<proteinExistence type="predicted"/>
<gene>
    <name evidence="3" type="ORF">BXZ70DRAFT_894485</name>
</gene>
<comment type="caution">
    <text evidence="3">The sequence shown here is derived from an EMBL/GenBank/DDBJ whole genome shotgun (WGS) entry which is preliminary data.</text>
</comment>
<dbReference type="SUPFAM" id="SSF51735">
    <property type="entry name" value="NAD(P)-binding Rossmann-fold domains"/>
    <property type="match status" value="1"/>
</dbReference>
<accession>A0A8K0UNH1</accession>
<sequence>MSLPILAVVAPGAMGAAVAKRFTTAGLTVLTYLEGRSPATRKRAHDAGMQDASLSDIAQRANWVLSILPPSDAFSFAQKFKDTHDAHVGTTSGKIVFADCNAVNPDTVKRIAALFSGSPIGFVDAGIIGGPPQNDYNPVFYASVDPKDDALLTEFEGLSEYGLKVSALRGEGAGVGDASALKMSYAGITKGTIGLFTTMILAAHASSPTTSQALLHELSSSQPTFLKRITTSIPGMLPKAYRWVGEMEEISQFVGGGEGKIHEGMARLYERIEGSVNAGDGEGGEDVKVLRKFVEDAKKVIDGGSGQQ</sequence>
<dbReference type="SUPFAM" id="SSF48179">
    <property type="entry name" value="6-phosphogluconate dehydrogenase C-terminal domain-like"/>
    <property type="match status" value="1"/>
</dbReference>
<name>A0A8K0UNH1_9AGAR</name>
<dbReference type="InterPro" id="IPR006115">
    <property type="entry name" value="6PGDH_NADP-bd"/>
</dbReference>
<protein>
    <submittedName>
        <fullName evidence="3">6-phosphogluconate dehydrogenase C-terminal domain-like protein</fullName>
    </submittedName>
</protein>
<dbReference type="InterPro" id="IPR013328">
    <property type="entry name" value="6PGD_dom2"/>
</dbReference>
<dbReference type="EMBL" id="JAEVFJ010000018">
    <property type="protein sequence ID" value="KAH8099906.1"/>
    <property type="molecule type" value="Genomic_DNA"/>
</dbReference>
<keyword evidence="4" id="KW-1185">Reference proteome</keyword>
<dbReference type="GO" id="GO:0050661">
    <property type="term" value="F:NADP binding"/>
    <property type="evidence" value="ECO:0007669"/>
    <property type="project" value="InterPro"/>
</dbReference>
<reference evidence="3" key="1">
    <citation type="journal article" date="2021" name="New Phytol.">
        <title>Evolutionary innovations through gain and loss of genes in the ectomycorrhizal Boletales.</title>
        <authorList>
            <person name="Wu G."/>
            <person name="Miyauchi S."/>
            <person name="Morin E."/>
            <person name="Kuo A."/>
            <person name="Drula E."/>
            <person name="Varga T."/>
            <person name="Kohler A."/>
            <person name="Feng B."/>
            <person name="Cao Y."/>
            <person name="Lipzen A."/>
            <person name="Daum C."/>
            <person name="Hundley H."/>
            <person name="Pangilinan J."/>
            <person name="Johnson J."/>
            <person name="Barry K."/>
            <person name="LaButti K."/>
            <person name="Ng V."/>
            <person name="Ahrendt S."/>
            <person name="Min B."/>
            <person name="Choi I.G."/>
            <person name="Park H."/>
            <person name="Plett J.M."/>
            <person name="Magnuson J."/>
            <person name="Spatafora J.W."/>
            <person name="Nagy L.G."/>
            <person name="Henrissat B."/>
            <person name="Grigoriev I.V."/>
            <person name="Yang Z.L."/>
            <person name="Xu J."/>
            <person name="Martin F.M."/>
        </authorList>
    </citation>
    <scope>NUCLEOTIDE SEQUENCE</scope>
    <source>
        <strain evidence="3">KKN 215</strain>
    </source>
</reference>
<dbReference type="Pfam" id="PF09130">
    <property type="entry name" value="DUF1932"/>
    <property type="match status" value="1"/>
</dbReference>